<accession>A0A363UPW5</accession>
<proteinExistence type="predicted"/>
<dbReference type="RefSeq" id="WP_109718986.1">
    <property type="nucleotide sequence ID" value="NZ_QEQK01000002.1"/>
</dbReference>
<gene>
    <name evidence="2" type="ORF">DEH80_03060</name>
</gene>
<name>A0A363UPW5_9GAMM</name>
<dbReference type="Proteomes" id="UP000251800">
    <property type="component" value="Unassembled WGS sequence"/>
</dbReference>
<keyword evidence="3" id="KW-1185">Reference proteome</keyword>
<dbReference type="OrthoDB" id="9813316at2"/>
<comment type="caution">
    <text evidence="2">The sequence shown here is derived from an EMBL/GenBank/DDBJ whole genome shotgun (WGS) entry which is preliminary data.</text>
</comment>
<evidence type="ECO:0000313" key="2">
    <source>
        <dbReference type="EMBL" id="PWN57482.1"/>
    </source>
</evidence>
<keyword evidence="1" id="KW-0175">Coiled coil</keyword>
<evidence type="ECO:0000313" key="3">
    <source>
        <dbReference type="Proteomes" id="UP000251800"/>
    </source>
</evidence>
<organism evidence="2 3">
    <name type="scientific">Abyssibacter profundi</name>
    <dbReference type="NCBI Taxonomy" id="2182787"/>
    <lineage>
        <taxon>Bacteria</taxon>
        <taxon>Pseudomonadati</taxon>
        <taxon>Pseudomonadota</taxon>
        <taxon>Gammaproteobacteria</taxon>
        <taxon>Chromatiales</taxon>
        <taxon>Oceanococcaceae</taxon>
        <taxon>Abyssibacter</taxon>
    </lineage>
</organism>
<evidence type="ECO:0000256" key="1">
    <source>
        <dbReference type="SAM" id="Coils"/>
    </source>
</evidence>
<dbReference type="AlphaFoldDB" id="A0A363UPW5"/>
<sequence>MDSKNDLSDLEARMDRARRTLEELRAEHDEVSQQSQHEEIDRLEAHLASTEHKLADLRTAGAEAWHEIRAAIETLWEDITHWKDRRPPSR</sequence>
<protein>
    <submittedName>
        <fullName evidence="2">Uncharacterized protein</fullName>
    </submittedName>
</protein>
<reference evidence="2 3" key="1">
    <citation type="submission" date="2018-05" db="EMBL/GenBank/DDBJ databases">
        <title>Abyssibacter profundi OUC007T gen. nov., sp. nov, a marine bacterium isolated from seawater of the Mariana Trench.</title>
        <authorList>
            <person name="Zhou S."/>
        </authorList>
    </citation>
    <scope>NUCLEOTIDE SEQUENCE [LARGE SCALE GENOMIC DNA]</scope>
    <source>
        <strain evidence="2 3">OUC007</strain>
    </source>
</reference>
<dbReference type="EMBL" id="QEQK01000002">
    <property type="protein sequence ID" value="PWN57482.1"/>
    <property type="molecule type" value="Genomic_DNA"/>
</dbReference>
<feature type="coiled-coil region" evidence="1">
    <location>
        <begin position="7"/>
        <end position="60"/>
    </location>
</feature>